<name>A0A1B1P7B7_9CAUD</name>
<evidence type="ECO:0000313" key="2">
    <source>
        <dbReference type="Proteomes" id="UP000221937"/>
    </source>
</evidence>
<evidence type="ECO:0000313" key="1">
    <source>
        <dbReference type="EMBL" id="ANT39988.1"/>
    </source>
</evidence>
<dbReference type="Proteomes" id="UP000221937">
    <property type="component" value="Segment"/>
</dbReference>
<accession>A0A1B1P7B7</accession>
<proteinExistence type="predicted"/>
<protein>
    <submittedName>
        <fullName evidence="1">Uncharacterized protein</fullName>
    </submittedName>
</protein>
<sequence>MSVQYRYRLSIQLEGKKYEMELAAHSEAQAVSMYYKEFKENKTQMLFPVFKELVKCENLGLDNLEQFYVKEANFIRMCKYRKVEFARMGMRVQIAGKMATIVGNHKSDLLVIYDGFSYESKADPRWQIVYFDEAGAAIKDFRKGKGEFTTCIPS</sequence>
<gene>
    <name evidence="1" type="ORF">BMBtpLA2_28</name>
</gene>
<dbReference type="EMBL" id="KX190833">
    <property type="protein sequence ID" value="ANT39988.1"/>
    <property type="molecule type" value="Genomic_DNA"/>
</dbReference>
<reference evidence="1 2" key="1">
    <citation type="submission" date="2016-05" db="EMBL/GenBank/DDBJ databases">
        <title>Undiscovered low abundance phages are ubiquitous in bacterial genomes.</title>
        <authorList>
            <person name="Dong Z."/>
            <person name="Liu H."/>
            <person name="Zheng J."/>
            <person name="Peng D."/>
        </authorList>
    </citation>
    <scope>NUCLEOTIDE SEQUENCE [LARGE SCALE GENOMIC DNA]</scope>
</reference>
<keyword evidence="2" id="KW-1185">Reference proteome</keyword>
<organism evidence="1 2">
    <name type="scientific">Bacillus phage vB_BtS_BMBtp14</name>
    <dbReference type="NCBI Taxonomy" id="1868826"/>
    <lineage>
        <taxon>Viruses</taxon>
        <taxon>Duplodnaviria</taxon>
        <taxon>Heunggongvirae</taxon>
        <taxon>Uroviricota</taxon>
        <taxon>Caudoviricetes</taxon>
        <taxon>Skryabinvirinae</taxon>
        <taxon>Bembunaquatrovirus</taxon>
        <taxon>Bembunaquatrovirus BMBtp14</taxon>
    </lineage>
</organism>